<dbReference type="RefSeq" id="WP_386807172.1">
    <property type="nucleotide sequence ID" value="NZ_JBHTMV010000002.1"/>
</dbReference>
<dbReference type="EMBL" id="JBHTMV010000002">
    <property type="protein sequence ID" value="MFD1292519.1"/>
    <property type="molecule type" value="Genomic_DNA"/>
</dbReference>
<organism evidence="2 3">
    <name type="scientific">Lutibacter holmesii</name>
    <dbReference type="NCBI Taxonomy" id="1137985"/>
    <lineage>
        <taxon>Bacteria</taxon>
        <taxon>Pseudomonadati</taxon>
        <taxon>Bacteroidota</taxon>
        <taxon>Flavobacteriia</taxon>
        <taxon>Flavobacteriales</taxon>
        <taxon>Flavobacteriaceae</taxon>
        <taxon>Lutibacter</taxon>
    </lineage>
</organism>
<reference evidence="3" key="1">
    <citation type="journal article" date="2019" name="Int. J. Syst. Evol. Microbiol.">
        <title>The Global Catalogue of Microorganisms (GCM) 10K type strain sequencing project: providing services to taxonomists for standard genome sequencing and annotation.</title>
        <authorList>
            <consortium name="The Broad Institute Genomics Platform"/>
            <consortium name="The Broad Institute Genome Sequencing Center for Infectious Disease"/>
            <person name="Wu L."/>
            <person name="Ma J."/>
        </authorList>
    </citation>
    <scope>NUCLEOTIDE SEQUENCE [LARGE SCALE GENOMIC DNA]</scope>
    <source>
        <strain evidence="3">CCUG 62221</strain>
    </source>
</reference>
<protein>
    <submittedName>
        <fullName evidence="2">Transporter</fullName>
    </submittedName>
</protein>
<feature type="signal peptide" evidence="1">
    <location>
        <begin position="1"/>
        <end position="28"/>
    </location>
</feature>
<evidence type="ECO:0000256" key="1">
    <source>
        <dbReference type="SAM" id="SignalP"/>
    </source>
</evidence>
<dbReference type="Proteomes" id="UP001597241">
    <property type="component" value="Unassembled WGS sequence"/>
</dbReference>
<comment type="caution">
    <text evidence="2">The sequence shown here is derived from an EMBL/GenBank/DDBJ whole genome shotgun (WGS) entry which is preliminary data.</text>
</comment>
<gene>
    <name evidence="2" type="ORF">ACFQ5N_01615</name>
</gene>
<keyword evidence="1" id="KW-0732">Signal</keyword>
<evidence type="ECO:0000313" key="3">
    <source>
        <dbReference type="Proteomes" id="UP001597241"/>
    </source>
</evidence>
<proteinExistence type="predicted"/>
<sequence length="308" mass="34094">MKNLKITKIVPFILLVLLIFSTNSQLFAQADGSRAYWPVPKATTIATPLYFNINSNQVLLANNYINADADFNTNLYGIMLTQSFELKGRTAAVIGFFSGGNTEGGYNDFQGKASGLADFYGMGILNLVGAPAVNVEEYMKTKYDFILDLQLAFRAPIGQYDAEKAINIGTNRWELKLGAPMIKFLNWGTSKVTSFEVLPSVSFYTNNNDITDGDTLKRKPTFNLESHITQAINQMLWVSLDSYYVTGGATAIDNANFNERLSTFQLGGTLGVYLSTKLNFKFTYGGSVAHNKYGMDGNMLRITGNYIF</sequence>
<dbReference type="InterPro" id="IPR025737">
    <property type="entry name" value="FApF"/>
</dbReference>
<dbReference type="Pfam" id="PF13557">
    <property type="entry name" value="Phenol_MetA_deg"/>
    <property type="match status" value="1"/>
</dbReference>
<name>A0ABW3WJY0_9FLAO</name>
<feature type="chain" id="PRO_5046361500" evidence="1">
    <location>
        <begin position="29"/>
        <end position="308"/>
    </location>
</feature>
<keyword evidence="3" id="KW-1185">Reference proteome</keyword>
<evidence type="ECO:0000313" key="2">
    <source>
        <dbReference type="EMBL" id="MFD1292519.1"/>
    </source>
</evidence>
<accession>A0ABW3WJY0</accession>